<dbReference type="EC" id="2.7.6.1" evidence="5"/>
<sequence length="271" mass="29429">MIDVSVVTETGYRKLDVKTLTFPGGEIHATVQADAVAPRGLLISAGLKSSADVMALIMITDALRRAYPAAGIILDMPYVPYARQDRVANRGESLSAKVFCDLINAQKYSRVLIEDPHSDVVPALLERVQIADPVLPLSAVIDRIGTKVALVAPDAGARKRVLKLASAFDLEVVFADKVRDTRTGQITGTEVLGDLPELPLLVVDDICDGGRTFIELASAIKAKQDTQGTRHQLFLYVTHGIFSKGLDVLLEGYAQVFTRNNWISDDRCTVV</sequence>
<dbReference type="PANTHER" id="PTHR10210">
    <property type="entry name" value="RIBOSE-PHOSPHATE DIPHOSPHOKINASE FAMILY MEMBER"/>
    <property type="match status" value="1"/>
</dbReference>
<feature type="domain" description="Phosphoribosyltransferase" evidence="3">
    <location>
        <begin position="145"/>
        <end position="222"/>
    </location>
</feature>
<feature type="domain" description="Ribose-phosphate pyrophosphokinase N-terminal" evidence="4">
    <location>
        <begin position="6"/>
        <end position="105"/>
    </location>
</feature>
<dbReference type="GO" id="GO:0006015">
    <property type="term" value="P:5-phosphoribose 1-diphosphate biosynthetic process"/>
    <property type="evidence" value="ECO:0007669"/>
    <property type="project" value="TreeGrafter"/>
</dbReference>
<dbReference type="RefSeq" id="WP_121091310.1">
    <property type="nucleotide sequence ID" value="NZ_RBZU01000019.1"/>
</dbReference>
<dbReference type="InterPro" id="IPR000836">
    <property type="entry name" value="PRTase_dom"/>
</dbReference>
<keyword evidence="1 2" id="KW-0545">Nucleotide biosynthesis</keyword>
<accession>A0A494XB11</accession>
<protein>
    <submittedName>
        <fullName evidence="5">Ribose-phosphate diphosphokinase</fullName>
        <ecNumber evidence="5">2.7.6.1</ecNumber>
    </submittedName>
</protein>
<dbReference type="InterPro" id="IPR005946">
    <property type="entry name" value="Rib-P_diPkinase"/>
</dbReference>
<dbReference type="GO" id="GO:0004749">
    <property type="term" value="F:ribose phosphate diphosphokinase activity"/>
    <property type="evidence" value="ECO:0007669"/>
    <property type="project" value="UniProtKB-EC"/>
</dbReference>
<name>A0A494XB11_9BURK</name>
<dbReference type="GO" id="GO:0006164">
    <property type="term" value="P:purine nucleotide biosynthetic process"/>
    <property type="evidence" value="ECO:0007669"/>
    <property type="project" value="TreeGrafter"/>
</dbReference>
<gene>
    <name evidence="5" type="primary">prs</name>
    <name evidence="5" type="ORF">D7S86_27480</name>
</gene>
<dbReference type="Proteomes" id="UP000270342">
    <property type="component" value="Unassembled WGS sequence"/>
</dbReference>
<dbReference type="GO" id="GO:0005737">
    <property type="term" value="C:cytoplasm"/>
    <property type="evidence" value="ECO:0007669"/>
    <property type="project" value="TreeGrafter"/>
</dbReference>
<keyword evidence="6" id="KW-1185">Reference proteome</keyword>
<evidence type="ECO:0000313" key="6">
    <source>
        <dbReference type="Proteomes" id="UP000270342"/>
    </source>
</evidence>
<evidence type="ECO:0000256" key="2">
    <source>
        <dbReference type="RuleBase" id="RU004324"/>
    </source>
</evidence>
<dbReference type="InterPro" id="IPR029057">
    <property type="entry name" value="PRTase-like"/>
</dbReference>
<dbReference type="AlphaFoldDB" id="A0A494XB11"/>
<organism evidence="5 6">
    <name type="scientific">Pararobbsia silviterrae</name>
    <dbReference type="NCBI Taxonomy" id="1792498"/>
    <lineage>
        <taxon>Bacteria</taxon>
        <taxon>Pseudomonadati</taxon>
        <taxon>Pseudomonadota</taxon>
        <taxon>Betaproteobacteria</taxon>
        <taxon>Burkholderiales</taxon>
        <taxon>Burkholderiaceae</taxon>
        <taxon>Pararobbsia</taxon>
    </lineage>
</organism>
<dbReference type="EMBL" id="RBZU01000019">
    <property type="protein sequence ID" value="RKP44763.1"/>
    <property type="molecule type" value="Genomic_DNA"/>
</dbReference>
<evidence type="ECO:0000259" key="3">
    <source>
        <dbReference type="Pfam" id="PF00156"/>
    </source>
</evidence>
<dbReference type="GO" id="GO:0016301">
    <property type="term" value="F:kinase activity"/>
    <property type="evidence" value="ECO:0007669"/>
    <property type="project" value="UniProtKB-KW"/>
</dbReference>
<comment type="similarity">
    <text evidence="2">Belongs to the ribose-phosphate pyrophosphokinase family.</text>
</comment>
<dbReference type="NCBIfam" id="TIGR01251">
    <property type="entry name" value="ribP_PPkin"/>
    <property type="match status" value="1"/>
</dbReference>
<evidence type="ECO:0000256" key="1">
    <source>
        <dbReference type="ARBA" id="ARBA00022727"/>
    </source>
</evidence>
<evidence type="ECO:0000259" key="4">
    <source>
        <dbReference type="Pfam" id="PF13793"/>
    </source>
</evidence>
<proteinExistence type="inferred from homology"/>
<keyword evidence="5" id="KW-0418">Kinase</keyword>
<dbReference type="GO" id="GO:0000287">
    <property type="term" value="F:magnesium ion binding"/>
    <property type="evidence" value="ECO:0007669"/>
    <property type="project" value="InterPro"/>
</dbReference>
<dbReference type="Pfam" id="PF00156">
    <property type="entry name" value="Pribosyltran"/>
    <property type="match status" value="1"/>
</dbReference>
<dbReference type="CDD" id="cd06223">
    <property type="entry name" value="PRTases_typeI"/>
    <property type="match status" value="1"/>
</dbReference>
<evidence type="ECO:0000313" key="5">
    <source>
        <dbReference type="EMBL" id="RKP44763.1"/>
    </source>
</evidence>
<dbReference type="SMART" id="SM01400">
    <property type="entry name" value="Pribosyltran_N"/>
    <property type="match status" value="1"/>
</dbReference>
<dbReference type="SUPFAM" id="SSF53271">
    <property type="entry name" value="PRTase-like"/>
    <property type="match status" value="1"/>
</dbReference>
<comment type="caution">
    <text evidence="5">The sequence shown here is derived from an EMBL/GenBank/DDBJ whole genome shotgun (WGS) entry which is preliminary data.</text>
</comment>
<dbReference type="GO" id="GO:0002189">
    <property type="term" value="C:ribose phosphate diphosphokinase complex"/>
    <property type="evidence" value="ECO:0007669"/>
    <property type="project" value="TreeGrafter"/>
</dbReference>
<dbReference type="PANTHER" id="PTHR10210:SF41">
    <property type="entry name" value="RIBOSE-PHOSPHATE PYROPHOSPHOKINASE 1, CHLOROPLASTIC"/>
    <property type="match status" value="1"/>
</dbReference>
<reference evidence="5 6" key="1">
    <citation type="submission" date="2018-10" db="EMBL/GenBank/DDBJ databases">
        <title>Robbsia sp. DHC34, isolated from soil.</title>
        <authorList>
            <person name="Gao Z.-H."/>
            <person name="Qiu L.-H."/>
        </authorList>
    </citation>
    <scope>NUCLEOTIDE SEQUENCE [LARGE SCALE GENOMIC DNA]</scope>
    <source>
        <strain evidence="5 6">DHC34</strain>
    </source>
</reference>
<dbReference type="OrthoDB" id="324294at2"/>
<keyword evidence="5" id="KW-0808">Transferase</keyword>
<dbReference type="Pfam" id="PF13793">
    <property type="entry name" value="Pribosyltran_N"/>
    <property type="match status" value="1"/>
</dbReference>
<dbReference type="Gene3D" id="3.40.50.2020">
    <property type="match status" value="2"/>
</dbReference>
<dbReference type="InterPro" id="IPR029099">
    <property type="entry name" value="Pribosyltran_N"/>
</dbReference>